<dbReference type="EMBL" id="LR131271">
    <property type="protein sequence ID" value="VDR25591.1"/>
    <property type="molecule type" value="Genomic_DNA"/>
</dbReference>
<keyword evidence="6" id="KW-0862">Zinc</keyword>
<keyword evidence="3 9" id="KW-0732">Signal</keyword>
<keyword evidence="7" id="KW-0482">Metalloprotease</keyword>
<evidence type="ECO:0000313" key="11">
    <source>
        <dbReference type="Proteomes" id="UP000274346"/>
    </source>
</evidence>
<evidence type="ECO:0000256" key="4">
    <source>
        <dbReference type="ARBA" id="ARBA00022764"/>
    </source>
</evidence>
<evidence type="ECO:0000256" key="9">
    <source>
        <dbReference type="SAM" id="SignalP"/>
    </source>
</evidence>
<evidence type="ECO:0000256" key="1">
    <source>
        <dbReference type="ARBA" id="ARBA00022670"/>
    </source>
</evidence>
<gene>
    <name evidence="10" type="primary">mepA_1</name>
    <name evidence="10" type="ORF">NCTC13098_01921</name>
</gene>
<accession>A0A3P8KHB1</accession>
<dbReference type="PIRSF" id="PIRSF018455">
    <property type="entry name" value="MepA"/>
    <property type="match status" value="1"/>
</dbReference>
<name>A0A3P8KHB1_RAOTE</name>
<evidence type="ECO:0000256" key="3">
    <source>
        <dbReference type="ARBA" id="ARBA00022729"/>
    </source>
</evidence>
<dbReference type="GO" id="GO:0046872">
    <property type="term" value="F:metal ion binding"/>
    <property type="evidence" value="ECO:0007669"/>
    <property type="project" value="UniProtKB-KW"/>
</dbReference>
<sequence length="237" mass="26020">MKKTVIALLALVASSACSAATPWQKITQPIAGSAQSIGAFANGCIVGAQALPLNSVNYQVMRTDQRRYFGHPDLIRFIQRLSNQVYSRGMGTMLIGDMGMPAGGRFNGGHASHQSGLDVDIFLQLPQTRWSPAQLLKPQALDLVSGDGKRVVPARWSPQISQLIKLAAEDSEVTRIFVNPAIKQQLCLDAGSDRDWLHKVRPWFQHRAHMHVSSALSCRKPGVRRAGAAACRRWLRC</sequence>
<protein>
    <submittedName>
        <fullName evidence="10">Penicillin-insensitive murein endopeptidase</fullName>
        <ecNumber evidence="10">3.4.24.-</ecNumber>
    </submittedName>
</protein>
<evidence type="ECO:0000256" key="5">
    <source>
        <dbReference type="ARBA" id="ARBA00022801"/>
    </source>
</evidence>
<keyword evidence="1" id="KW-0645">Protease</keyword>
<dbReference type="Pfam" id="PF03411">
    <property type="entry name" value="Peptidase_M74"/>
    <property type="match status" value="1"/>
</dbReference>
<evidence type="ECO:0000313" key="10">
    <source>
        <dbReference type="EMBL" id="VDR25591.1"/>
    </source>
</evidence>
<dbReference type="Proteomes" id="UP000274346">
    <property type="component" value="Chromosome"/>
</dbReference>
<keyword evidence="4" id="KW-0574">Periplasm</keyword>
<dbReference type="KEGG" id="rtg:NCTC13098_01921"/>
<dbReference type="EC" id="3.4.24.-" evidence="10"/>
<keyword evidence="2" id="KW-0479">Metal-binding</keyword>
<keyword evidence="5 10" id="KW-0378">Hydrolase</keyword>
<evidence type="ECO:0000256" key="2">
    <source>
        <dbReference type="ARBA" id="ARBA00022723"/>
    </source>
</evidence>
<dbReference type="AlphaFoldDB" id="A0A3P8KHB1"/>
<dbReference type="InterPro" id="IPR005073">
    <property type="entry name" value="Peptidase_M74"/>
</dbReference>
<evidence type="ECO:0000256" key="6">
    <source>
        <dbReference type="ARBA" id="ARBA00022833"/>
    </source>
</evidence>
<organism evidence="10 11">
    <name type="scientific">Raoultella terrigena</name>
    <name type="common">Klebsiella terrigena</name>
    <dbReference type="NCBI Taxonomy" id="577"/>
    <lineage>
        <taxon>Bacteria</taxon>
        <taxon>Pseudomonadati</taxon>
        <taxon>Pseudomonadota</taxon>
        <taxon>Gammaproteobacteria</taxon>
        <taxon>Enterobacterales</taxon>
        <taxon>Enterobacteriaceae</taxon>
        <taxon>Klebsiella/Raoultella group</taxon>
        <taxon>Raoultella</taxon>
    </lineage>
</organism>
<reference evidence="10 11" key="1">
    <citation type="submission" date="2018-12" db="EMBL/GenBank/DDBJ databases">
        <authorList>
            <consortium name="Pathogen Informatics"/>
        </authorList>
    </citation>
    <scope>NUCLEOTIDE SEQUENCE [LARGE SCALE GENOMIC DNA]</scope>
    <source>
        <strain evidence="10 11">NCTC13098</strain>
    </source>
</reference>
<feature type="chain" id="PRO_5018115733" evidence="9">
    <location>
        <begin position="20"/>
        <end position="237"/>
    </location>
</feature>
<proteinExistence type="predicted"/>
<dbReference type="GO" id="GO:0030288">
    <property type="term" value="C:outer membrane-bounded periplasmic space"/>
    <property type="evidence" value="ECO:0007669"/>
    <property type="project" value="InterPro"/>
</dbReference>
<dbReference type="Gene3D" id="3.30.1380.10">
    <property type="match status" value="1"/>
</dbReference>
<dbReference type="GO" id="GO:0004252">
    <property type="term" value="F:serine-type endopeptidase activity"/>
    <property type="evidence" value="ECO:0007669"/>
    <property type="project" value="InterPro"/>
</dbReference>
<dbReference type="SUPFAM" id="SSF55166">
    <property type="entry name" value="Hedgehog/DD-peptidase"/>
    <property type="match status" value="1"/>
</dbReference>
<dbReference type="NCBIfam" id="NF006947">
    <property type="entry name" value="PRK09429.1"/>
    <property type="match status" value="1"/>
</dbReference>
<evidence type="ECO:0000256" key="7">
    <source>
        <dbReference type="ARBA" id="ARBA00023049"/>
    </source>
</evidence>
<dbReference type="PROSITE" id="PS51257">
    <property type="entry name" value="PROKAR_LIPOPROTEIN"/>
    <property type="match status" value="1"/>
</dbReference>
<dbReference type="InterPro" id="IPR009045">
    <property type="entry name" value="Zn_M74/Hedgehog-like"/>
</dbReference>
<dbReference type="GO" id="GO:0006508">
    <property type="term" value="P:proteolysis"/>
    <property type="evidence" value="ECO:0007669"/>
    <property type="project" value="UniProtKB-KW"/>
</dbReference>
<dbReference type="GO" id="GO:0008237">
    <property type="term" value="F:metallopeptidase activity"/>
    <property type="evidence" value="ECO:0007669"/>
    <property type="project" value="UniProtKB-KW"/>
</dbReference>
<evidence type="ECO:0000256" key="8">
    <source>
        <dbReference type="ARBA" id="ARBA00023157"/>
    </source>
</evidence>
<feature type="signal peptide" evidence="9">
    <location>
        <begin position="1"/>
        <end position="19"/>
    </location>
</feature>
<keyword evidence="8" id="KW-1015">Disulfide bond</keyword>